<accession>A0A2S5JED3</accession>
<gene>
    <name evidence="2" type="ORF">LV82_02529</name>
</gene>
<dbReference type="AlphaFoldDB" id="A0A2S5JED3"/>
<evidence type="ECO:0000256" key="1">
    <source>
        <dbReference type="SAM" id="SignalP"/>
    </source>
</evidence>
<dbReference type="OrthoDB" id="7362982at2"/>
<dbReference type="Gene3D" id="3.40.30.10">
    <property type="entry name" value="Glutaredoxin"/>
    <property type="match status" value="1"/>
</dbReference>
<protein>
    <recommendedName>
        <fullName evidence="4">Thioredoxin-like protein</fullName>
    </recommendedName>
</protein>
<feature type="chain" id="PRO_5015770915" description="Thioredoxin-like protein" evidence="1">
    <location>
        <begin position="26"/>
        <end position="129"/>
    </location>
</feature>
<dbReference type="Proteomes" id="UP000239736">
    <property type="component" value="Unassembled WGS sequence"/>
</dbReference>
<dbReference type="SUPFAM" id="SSF52833">
    <property type="entry name" value="Thioredoxin-like"/>
    <property type="match status" value="1"/>
</dbReference>
<dbReference type="InterPro" id="IPR036249">
    <property type="entry name" value="Thioredoxin-like_sf"/>
</dbReference>
<organism evidence="2 3">
    <name type="scientific">Albidovulum inexpectatum</name>
    <dbReference type="NCBI Taxonomy" id="196587"/>
    <lineage>
        <taxon>Bacteria</taxon>
        <taxon>Pseudomonadati</taxon>
        <taxon>Pseudomonadota</taxon>
        <taxon>Alphaproteobacteria</taxon>
        <taxon>Rhodobacterales</taxon>
        <taxon>Paracoccaceae</taxon>
        <taxon>Albidovulum</taxon>
    </lineage>
</organism>
<comment type="caution">
    <text evidence="2">The sequence shown here is derived from an EMBL/GenBank/DDBJ whole genome shotgun (WGS) entry which is preliminary data.</text>
</comment>
<reference evidence="2 3" key="1">
    <citation type="submission" date="2018-01" db="EMBL/GenBank/DDBJ databases">
        <title>Genomic Encyclopedia of Archaeal and Bacterial Type Strains, Phase II (KMG-II): from individual species to whole genera.</title>
        <authorList>
            <person name="Goeker M."/>
        </authorList>
    </citation>
    <scope>NUCLEOTIDE SEQUENCE [LARGE SCALE GENOMIC DNA]</scope>
    <source>
        <strain evidence="2 3">DSM 12048</strain>
    </source>
</reference>
<name>A0A2S5JED3_9RHOB</name>
<evidence type="ECO:0000313" key="2">
    <source>
        <dbReference type="EMBL" id="PPB79738.1"/>
    </source>
</evidence>
<evidence type="ECO:0000313" key="3">
    <source>
        <dbReference type="Proteomes" id="UP000239736"/>
    </source>
</evidence>
<keyword evidence="1" id="KW-0732">Signal</keyword>
<proteinExistence type="predicted"/>
<keyword evidence="3" id="KW-1185">Reference proteome</keyword>
<dbReference type="EMBL" id="PRDS01000009">
    <property type="protein sequence ID" value="PPB79738.1"/>
    <property type="molecule type" value="Genomic_DNA"/>
</dbReference>
<feature type="signal peptide" evidence="1">
    <location>
        <begin position="1"/>
        <end position="25"/>
    </location>
</feature>
<evidence type="ECO:0008006" key="4">
    <source>
        <dbReference type="Google" id="ProtNLM"/>
    </source>
</evidence>
<sequence>MAFMRSLATAALAAMTLLLAGTLSAAELRLIMVEQPGCIYCARWDAQIAPIYPKTPEGRIAPLERVQLRGPYPPDVRLQRPPTFTPTFILVADGAEVGRIEGYPGEDFFWGLLDQLLQEAGAWPAETGQ</sequence>